<evidence type="ECO:0000313" key="2">
    <source>
        <dbReference type="EMBL" id="CAD7662356.1"/>
    </source>
</evidence>
<evidence type="ECO:0000313" key="3">
    <source>
        <dbReference type="Proteomes" id="UP000728032"/>
    </source>
</evidence>
<gene>
    <name evidence="1" type="ORF">ONB1V03_LOCUS15350</name>
    <name evidence="2" type="ORF">ONB1V03_LOCUS18916</name>
</gene>
<evidence type="ECO:0000313" key="1">
    <source>
        <dbReference type="EMBL" id="CAD7658730.1"/>
    </source>
</evidence>
<proteinExistence type="predicted"/>
<organism evidence="1">
    <name type="scientific">Oppiella nova</name>
    <dbReference type="NCBI Taxonomy" id="334625"/>
    <lineage>
        <taxon>Eukaryota</taxon>
        <taxon>Metazoa</taxon>
        <taxon>Ecdysozoa</taxon>
        <taxon>Arthropoda</taxon>
        <taxon>Chelicerata</taxon>
        <taxon>Arachnida</taxon>
        <taxon>Acari</taxon>
        <taxon>Acariformes</taxon>
        <taxon>Sarcoptiformes</taxon>
        <taxon>Oribatida</taxon>
        <taxon>Brachypylina</taxon>
        <taxon>Oppioidea</taxon>
        <taxon>Oppiidae</taxon>
        <taxon>Oppiella</taxon>
    </lineage>
</organism>
<dbReference type="Proteomes" id="UP000728032">
    <property type="component" value="Unassembled WGS sequence"/>
</dbReference>
<dbReference type="EMBL" id="CAJPVJ010015694">
    <property type="protein sequence ID" value="CAG2175916.1"/>
    <property type="molecule type" value="Genomic_DNA"/>
</dbReference>
<dbReference type="EMBL" id="OC942245">
    <property type="protein sequence ID" value="CAD7662356.1"/>
    <property type="molecule type" value="Genomic_DNA"/>
</dbReference>
<dbReference type="AlphaFoldDB" id="A0A7R9QUB1"/>
<protein>
    <submittedName>
        <fullName evidence="1">Uncharacterized protein</fullName>
    </submittedName>
</protein>
<reference evidence="1" key="1">
    <citation type="submission" date="2020-11" db="EMBL/GenBank/DDBJ databases">
        <authorList>
            <person name="Tran Van P."/>
        </authorList>
    </citation>
    <scope>NUCLEOTIDE SEQUENCE</scope>
</reference>
<accession>A0A7R9QUB1</accession>
<name>A0A7R9QUB1_9ACAR</name>
<keyword evidence="3" id="KW-1185">Reference proteome</keyword>
<dbReference type="EMBL" id="CAJPVJ010027420">
    <property type="protein sequence ID" value="CAG2179492.1"/>
    <property type="molecule type" value="Genomic_DNA"/>
</dbReference>
<dbReference type="EMBL" id="OC930519">
    <property type="protein sequence ID" value="CAD7658730.1"/>
    <property type="molecule type" value="Genomic_DNA"/>
</dbReference>
<sequence length="61" mass="7236">MAVPVQRGNNLRKYWRTARSDPYPKPLRALHNPNLFSGDIFHHRRFQAKQKCRSLQFLAMA</sequence>